<gene>
    <name evidence="1" type="ORF">K491DRAFT_696383</name>
</gene>
<dbReference type="Proteomes" id="UP000799324">
    <property type="component" value="Unassembled WGS sequence"/>
</dbReference>
<reference evidence="1" key="1">
    <citation type="journal article" date="2020" name="Stud. Mycol.">
        <title>101 Dothideomycetes genomes: a test case for predicting lifestyles and emergence of pathogens.</title>
        <authorList>
            <person name="Haridas S."/>
            <person name="Albert R."/>
            <person name="Binder M."/>
            <person name="Bloem J."/>
            <person name="Labutti K."/>
            <person name="Salamov A."/>
            <person name="Andreopoulos B."/>
            <person name="Baker S."/>
            <person name="Barry K."/>
            <person name="Bills G."/>
            <person name="Bluhm B."/>
            <person name="Cannon C."/>
            <person name="Castanera R."/>
            <person name="Culley D."/>
            <person name="Daum C."/>
            <person name="Ezra D."/>
            <person name="Gonzalez J."/>
            <person name="Henrissat B."/>
            <person name="Kuo A."/>
            <person name="Liang C."/>
            <person name="Lipzen A."/>
            <person name="Lutzoni F."/>
            <person name="Magnuson J."/>
            <person name="Mondo S."/>
            <person name="Nolan M."/>
            <person name="Ohm R."/>
            <person name="Pangilinan J."/>
            <person name="Park H.-J."/>
            <person name="Ramirez L."/>
            <person name="Alfaro M."/>
            <person name="Sun H."/>
            <person name="Tritt A."/>
            <person name="Yoshinaga Y."/>
            <person name="Zwiers L.-H."/>
            <person name="Turgeon B."/>
            <person name="Goodwin S."/>
            <person name="Spatafora J."/>
            <person name="Crous P."/>
            <person name="Grigoriev I."/>
        </authorList>
    </citation>
    <scope>NUCLEOTIDE SEQUENCE</scope>
    <source>
        <strain evidence="1">CBS 122681</strain>
    </source>
</reference>
<evidence type="ECO:0000313" key="2">
    <source>
        <dbReference type="Proteomes" id="UP000799324"/>
    </source>
</evidence>
<keyword evidence="2" id="KW-1185">Reference proteome</keyword>
<proteinExistence type="predicted"/>
<evidence type="ECO:0000313" key="1">
    <source>
        <dbReference type="EMBL" id="KAF2651546.1"/>
    </source>
</evidence>
<protein>
    <submittedName>
        <fullName evidence="1">Uncharacterized protein</fullName>
    </submittedName>
</protein>
<organism evidence="1 2">
    <name type="scientific">Lophiostoma macrostomum CBS 122681</name>
    <dbReference type="NCBI Taxonomy" id="1314788"/>
    <lineage>
        <taxon>Eukaryota</taxon>
        <taxon>Fungi</taxon>
        <taxon>Dikarya</taxon>
        <taxon>Ascomycota</taxon>
        <taxon>Pezizomycotina</taxon>
        <taxon>Dothideomycetes</taxon>
        <taxon>Pleosporomycetidae</taxon>
        <taxon>Pleosporales</taxon>
        <taxon>Lophiostomataceae</taxon>
        <taxon>Lophiostoma</taxon>
    </lineage>
</organism>
<dbReference type="EMBL" id="MU004423">
    <property type="protein sequence ID" value="KAF2651546.1"/>
    <property type="molecule type" value="Genomic_DNA"/>
</dbReference>
<accession>A0A6A6SUW9</accession>
<dbReference type="AlphaFoldDB" id="A0A6A6SUW9"/>
<sequence>MLVIHARVVRNFDSLHWSIKLSLRSLYTANCIKDPNFLVLGVLKKLTNIETRNPGLAGHLLYTVSAFGSIVHPMLRLSRKLTGVASSFNIATKVSFDHMVARGMITRGIVRSAGNRCLETFNDSLLDTARAQDAYKLRPRWTDNALVSAVSIVTTVVHNSWNWYHFIRGNVPSRKDRWLLGTAMVSTTVLAHLYDIWIVACYLRGLNQYSSWVGELLVLWCSNGFPTSL</sequence>
<name>A0A6A6SUW9_9PLEO</name>